<feature type="compositionally biased region" description="Polar residues" evidence="1">
    <location>
        <begin position="159"/>
        <end position="173"/>
    </location>
</feature>
<evidence type="ECO:0000313" key="4">
    <source>
        <dbReference type="Proteomes" id="UP000682892"/>
    </source>
</evidence>
<evidence type="ECO:0000259" key="2">
    <source>
        <dbReference type="PROSITE" id="PS50940"/>
    </source>
</evidence>
<feature type="region of interest" description="Disordered" evidence="1">
    <location>
        <begin position="190"/>
        <end position="212"/>
    </location>
</feature>
<protein>
    <submittedName>
        <fullName evidence="3">AAEL003496-PA</fullName>
    </submittedName>
</protein>
<evidence type="ECO:0000256" key="1">
    <source>
        <dbReference type="SAM" id="MobiDB-lite"/>
    </source>
</evidence>
<dbReference type="PROSITE" id="PS50940">
    <property type="entry name" value="CHIT_BIND_II"/>
    <property type="match status" value="1"/>
</dbReference>
<dbReference type="Gene3D" id="2.170.140.10">
    <property type="entry name" value="Chitin binding domain"/>
    <property type="match status" value="1"/>
</dbReference>
<dbReference type="PhylomeDB" id="Q17F83"/>
<dbReference type="VEuPathDB" id="VectorBase:AAEL022716"/>
<dbReference type="EMBL" id="CH477273">
    <property type="protein sequence ID" value="EAT45202.1"/>
    <property type="molecule type" value="Genomic_DNA"/>
</dbReference>
<dbReference type="InterPro" id="IPR002557">
    <property type="entry name" value="Chitin-bd_dom"/>
</dbReference>
<dbReference type="Pfam" id="PF01607">
    <property type="entry name" value="CBM_14"/>
    <property type="match status" value="1"/>
</dbReference>
<feature type="region of interest" description="Disordered" evidence="1">
    <location>
        <begin position="136"/>
        <end position="178"/>
    </location>
</feature>
<dbReference type="eggNOG" id="ENOG502S014">
    <property type="taxonomic scope" value="Eukaryota"/>
</dbReference>
<feature type="compositionally biased region" description="Polar residues" evidence="1">
    <location>
        <begin position="136"/>
        <end position="151"/>
    </location>
</feature>
<dbReference type="OMA" id="CANTDES"/>
<organism evidence="3 4">
    <name type="scientific">Aedes aegypti</name>
    <name type="common">Yellowfever mosquito</name>
    <name type="synonym">Culex aegypti</name>
    <dbReference type="NCBI Taxonomy" id="7159"/>
    <lineage>
        <taxon>Eukaryota</taxon>
        <taxon>Metazoa</taxon>
        <taxon>Ecdysozoa</taxon>
        <taxon>Arthropoda</taxon>
        <taxon>Hexapoda</taxon>
        <taxon>Insecta</taxon>
        <taxon>Pterygota</taxon>
        <taxon>Neoptera</taxon>
        <taxon>Endopterygota</taxon>
        <taxon>Diptera</taxon>
        <taxon>Nematocera</taxon>
        <taxon>Culicoidea</taxon>
        <taxon>Culicidae</taxon>
        <taxon>Culicinae</taxon>
        <taxon>Aedini</taxon>
        <taxon>Aedes</taxon>
        <taxon>Stegomyia</taxon>
    </lineage>
</organism>
<reference evidence="3" key="3">
    <citation type="submission" date="2012-09" db="EMBL/GenBank/DDBJ databases">
        <authorList>
            <consortium name="VectorBase"/>
        </authorList>
    </citation>
    <scope>NUCLEOTIDE SEQUENCE</scope>
    <source>
        <strain evidence="3">Liverpool</strain>
    </source>
</reference>
<dbReference type="SMART" id="SM00494">
    <property type="entry name" value="ChtBD2"/>
    <property type="match status" value="1"/>
</dbReference>
<dbReference type="InterPro" id="IPR052976">
    <property type="entry name" value="Scoloptoxin-like"/>
</dbReference>
<accession>Q17F83</accession>
<evidence type="ECO:0000313" key="3">
    <source>
        <dbReference type="EMBL" id="EAT45202.1"/>
    </source>
</evidence>
<gene>
    <name evidence="3" type="ORF">AaeL_AAEL003496</name>
</gene>
<name>Q17F83_AEDAE</name>
<dbReference type="HOGENOM" id="CLU_376929_0_0_1"/>
<dbReference type="PANTHER" id="PTHR22933:SF42">
    <property type="entry name" value="FI18455P1-RELATED"/>
    <property type="match status" value="1"/>
</dbReference>
<reference evidence="3" key="2">
    <citation type="journal article" date="2007" name="Science">
        <title>Genome sequence of Aedes aegypti, a major arbovirus vector.</title>
        <authorList>
            <person name="Nene V."/>
            <person name="Wortman J.R."/>
            <person name="Lawson D."/>
            <person name="Haas B."/>
            <person name="Kodira C."/>
            <person name="Tu Z.J."/>
            <person name="Loftus B."/>
            <person name="Xi Z."/>
            <person name="Megy K."/>
            <person name="Grabherr M."/>
            <person name="Ren Q."/>
            <person name="Zdobnov E.M."/>
            <person name="Lobo N.F."/>
            <person name="Campbell K.S."/>
            <person name="Brown S.E."/>
            <person name="Bonaldo M.F."/>
            <person name="Zhu J."/>
            <person name="Sinkins S.P."/>
            <person name="Hogenkamp D.G."/>
            <person name="Amedeo P."/>
            <person name="Arensburger P."/>
            <person name="Atkinson P.W."/>
            <person name="Bidwell S."/>
            <person name="Biedler J."/>
            <person name="Birney E."/>
            <person name="Bruggner R.V."/>
            <person name="Costas J."/>
            <person name="Coy M.R."/>
            <person name="Crabtree J."/>
            <person name="Crawford M."/>
            <person name="Debruyn B."/>
            <person name="Decaprio D."/>
            <person name="Eiglmeier K."/>
            <person name="Eisenstadt E."/>
            <person name="El-Dorry H."/>
            <person name="Gelbart W.M."/>
            <person name="Gomes S.L."/>
            <person name="Hammond M."/>
            <person name="Hannick L.I."/>
            <person name="Hogan J.R."/>
            <person name="Holmes M.H."/>
            <person name="Jaffe D."/>
            <person name="Johnston J.S."/>
            <person name="Kennedy R.C."/>
            <person name="Koo H."/>
            <person name="Kravitz S."/>
            <person name="Kriventseva E.V."/>
            <person name="Kulp D."/>
            <person name="Labutti K."/>
            <person name="Lee E."/>
            <person name="Li S."/>
            <person name="Lovin D.D."/>
            <person name="Mao C."/>
            <person name="Mauceli E."/>
            <person name="Menck C.F."/>
            <person name="Miller J.R."/>
            <person name="Montgomery P."/>
            <person name="Mori A."/>
            <person name="Nascimento A.L."/>
            <person name="Naveira H.F."/>
            <person name="Nusbaum C."/>
            <person name="O'leary S."/>
            <person name="Orvis J."/>
            <person name="Pertea M."/>
            <person name="Quesneville H."/>
            <person name="Reidenbach K.R."/>
            <person name="Rogers Y.H."/>
            <person name="Roth C.W."/>
            <person name="Schneider J.R."/>
            <person name="Schatz M."/>
            <person name="Shumway M."/>
            <person name="Stanke M."/>
            <person name="Stinson E.O."/>
            <person name="Tubio J.M."/>
            <person name="Vanzee J.P."/>
            <person name="Verjovski-Almeida S."/>
            <person name="Werner D."/>
            <person name="White O."/>
            <person name="Wyder S."/>
            <person name="Zeng Q."/>
            <person name="Zhao Q."/>
            <person name="Zhao Y."/>
            <person name="Hill C.A."/>
            <person name="Raikhel A.S."/>
            <person name="Soares M.B."/>
            <person name="Knudson D.L."/>
            <person name="Lee N.H."/>
            <person name="Galagan J."/>
            <person name="Salzberg S.L."/>
            <person name="Paulsen I.T."/>
            <person name="Dimopoulos G."/>
            <person name="Collins F.H."/>
            <person name="Birren B."/>
            <person name="Fraser-Liggett C.M."/>
            <person name="Severson D.W."/>
        </authorList>
    </citation>
    <scope>NUCLEOTIDE SEQUENCE [LARGE SCALE GENOMIC DNA]</scope>
    <source>
        <strain evidence="3">Liverpool</strain>
    </source>
</reference>
<dbReference type="GO" id="GO:0005576">
    <property type="term" value="C:extracellular region"/>
    <property type="evidence" value="ECO:0007669"/>
    <property type="project" value="InterPro"/>
</dbReference>
<dbReference type="SUPFAM" id="SSF57625">
    <property type="entry name" value="Invertebrate chitin-binding proteins"/>
    <property type="match status" value="1"/>
</dbReference>
<dbReference type="PaxDb" id="7159-AAEL003496-PA"/>
<dbReference type="GO" id="GO:0008061">
    <property type="term" value="F:chitin binding"/>
    <property type="evidence" value="ECO:0007669"/>
    <property type="project" value="InterPro"/>
</dbReference>
<dbReference type="AlphaFoldDB" id="Q17F83"/>
<dbReference type="Proteomes" id="UP000682892">
    <property type="component" value="Unassembled WGS sequence"/>
</dbReference>
<dbReference type="InterPro" id="IPR036508">
    <property type="entry name" value="Chitin-bd_dom_sf"/>
</dbReference>
<reference evidence="3" key="1">
    <citation type="submission" date="2005-10" db="EMBL/GenBank/DDBJ databases">
        <authorList>
            <person name="Loftus B.J."/>
            <person name="Nene V.M."/>
            <person name="Hannick L.I."/>
            <person name="Bidwell S."/>
            <person name="Haas B."/>
            <person name="Amedeo P."/>
            <person name="Orvis J."/>
            <person name="Wortman J.R."/>
            <person name="White O.R."/>
            <person name="Salzberg S."/>
            <person name="Shumway M."/>
            <person name="Koo H."/>
            <person name="Zhao Y."/>
            <person name="Holmes M."/>
            <person name="Miller J."/>
            <person name="Schatz M."/>
            <person name="Pop M."/>
            <person name="Pai G."/>
            <person name="Utterback T."/>
            <person name="Rogers Y.-H."/>
            <person name="Kravitz S."/>
            <person name="Fraser C.M."/>
        </authorList>
    </citation>
    <scope>NUCLEOTIDE SEQUENCE</scope>
    <source>
        <strain evidence="3">Liverpool</strain>
    </source>
</reference>
<dbReference type="PANTHER" id="PTHR22933">
    <property type="entry name" value="FI18007P1-RELATED"/>
    <property type="match status" value="1"/>
</dbReference>
<feature type="domain" description="Chitin-binding type-2" evidence="2">
    <location>
        <begin position="243"/>
        <end position="304"/>
    </location>
</feature>
<sequence length="736" mass="80574">MERWTEFHSGDPEGAKSNSARAVVSMVLLSTVYKANALNAWQAAMLNPNVLQMLMNGGFDTRQPARIFLPPKFYSSILYDSGHRSPEEIFRTNVELMMEAVYDDSLLLKQSPSTASLSQADLTSLVAPSGATFNRPNSISYSDGSTGNRNKGSGALEKNTVTNFKSSSASTPGKTMPSPIVSYQIQSGVPQIGSRIPTGGKRQNFDSTRDPAQKVGLGYNLRSALPGEPDVDYPILGRIPDTSFKCHGRRDGYYADVEARCQVFRVCANTDDSGSGFAFLCPNGTLFNQRYFVCDWYMNVRCAESENYYSKNEELGKTTTDFGKMMGAVMSMVGFPMMSKMMAAVAADDVPFNNVRPSSLNDDISSNGKNSFSFNMLDFVGGNQPSFGQDGIKENLIPSKGGVKGGVFQSKFNKESSYQAHMGKDVTHPANQVYVSSLGTLSTDPQSGFDPVKSTFLAPSVGLELLPPRLTSSLKVPTIAQKQKFNEEISDWTLMSRTAEILESHIFSAKNEINSAPPMPKAQFELLMGKLLKTWTDKGYAKTFSPRPQTPKAILPPSGVLPPSPLPLGTNRLQFFAGKSQIAQTPPAPRNPNPTTVQNVIRVNKVFVAPQSYRPSSYVTFSQTPIPQSVAQRLNVGSRPIVNPSSVQISRRNGIPVQRILRPAPLSASAIRREIGYDIEIVPSNGYYLNNKLERNSYFDALNKQAKSDNGLNYFSGLSSYNVPISSIGPKYNKQR</sequence>
<proteinExistence type="predicted"/>
<feature type="compositionally biased region" description="Basic and acidic residues" evidence="1">
    <location>
        <begin position="203"/>
        <end position="212"/>
    </location>
</feature>